<reference evidence="8 9" key="1">
    <citation type="journal article" date="2016" name="Proc. Natl. Acad. Sci. U.S.A.">
        <title>Comparative genomics of biotechnologically important yeasts.</title>
        <authorList>
            <person name="Riley R."/>
            <person name="Haridas S."/>
            <person name="Wolfe K.H."/>
            <person name="Lopes M.R."/>
            <person name="Hittinger C.T."/>
            <person name="Goeker M."/>
            <person name="Salamov A.A."/>
            <person name="Wisecaver J.H."/>
            <person name="Long T.M."/>
            <person name="Calvey C.H."/>
            <person name="Aerts A.L."/>
            <person name="Barry K.W."/>
            <person name="Choi C."/>
            <person name="Clum A."/>
            <person name="Coughlan A.Y."/>
            <person name="Deshpande S."/>
            <person name="Douglass A.P."/>
            <person name="Hanson S.J."/>
            <person name="Klenk H.-P."/>
            <person name="LaButti K.M."/>
            <person name="Lapidus A."/>
            <person name="Lindquist E.A."/>
            <person name="Lipzen A.M."/>
            <person name="Meier-Kolthoff J.P."/>
            <person name="Ohm R.A."/>
            <person name="Otillar R.P."/>
            <person name="Pangilinan J.L."/>
            <person name="Peng Y."/>
            <person name="Rokas A."/>
            <person name="Rosa C.A."/>
            <person name="Scheuner C."/>
            <person name="Sibirny A.A."/>
            <person name="Slot J.C."/>
            <person name="Stielow J.B."/>
            <person name="Sun H."/>
            <person name="Kurtzman C.P."/>
            <person name="Blackwell M."/>
            <person name="Grigoriev I.V."/>
            <person name="Jeffries T.W."/>
        </authorList>
    </citation>
    <scope>NUCLEOTIDE SEQUENCE [LARGE SCALE GENOMIC DNA]</scope>
    <source>
        <strain evidence="8 9">DSM 6958</strain>
    </source>
</reference>
<feature type="domain" description="Mitochondrial outer membrane transport complex Sam37/metaxin N-terminal" evidence="7">
    <location>
        <begin position="20"/>
        <end position="142"/>
    </location>
</feature>
<gene>
    <name evidence="8" type="ORF">NADFUDRAFT_65615</name>
</gene>
<accession>A0A1E3PK13</accession>
<evidence type="ECO:0000256" key="3">
    <source>
        <dbReference type="ARBA" id="ARBA00022787"/>
    </source>
</evidence>
<dbReference type="AlphaFoldDB" id="A0A1E3PK13"/>
<keyword evidence="4" id="KW-0653">Protein transport</keyword>
<evidence type="ECO:0000259" key="7">
    <source>
        <dbReference type="Pfam" id="PF10568"/>
    </source>
</evidence>
<protein>
    <recommendedName>
        <fullName evidence="7">Mitochondrial outer membrane transport complex Sam37/metaxin N-terminal domain-containing protein</fullName>
    </recommendedName>
</protein>
<dbReference type="PANTHER" id="PTHR12289:SF41">
    <property type="entry name" value="FAILED AXON CONNECTIONS-RELATED"/>
    <property type="match status" value="1"/>
</dbReference>
<dbReference type="GO" id="GO:0015031">
    <property type="term" value="P:protein transport"/>
    <property type="evidence" value="ECO:0007669"/>
    <property type="project" value="UniProtKB-KW"/>
</dbReference>
<organism evidence="8 9">
    <name type="scientific">Nadsonia fulvescens var. elongata DSM 6958</name>
    <dbReference type="NCBI Taxonomy" id="857566"/>
    <lineage>
        <taxon>Eukaryota</taxon>
        <taxon>Fungi</taxon>
        <taxon>Dikarya</taxon>
        <taxon>Ascomycota</taxon>
        <taxon>Saccharomycotina</taxon>
        <taxon>Dipodascomycetes</taxon>
        <taxon>Dipodascales</taxon>
        <taxon>Dipodascales incertae sedis</taxon>
        <taxon>Nadsonia</taxon>
    </lineage>
</organism>
<proteinExistence type="predicted"/>
<dbReference type="InterPro" id="IPR019564">
    <property type="entry name" value="Sam37/metaxin_N"/>
</dbReference>
<dbReference type="STRING" id="857566.A0A1E3PK13"/>
<dbReference type="GO" id="GO:0001401">
    <property type="term" value="C:SAM complex"/>
    <property type="evidence" value="ECO:0007669"/>
    <property type="project" value="InterPro"/>
</dbReference>
<dbReference type="Pfam" id="PF10568">
    <property type="entry name" value="Tom37"/>
    <property type="match status" value="1"/>
</dbReference>
<keyword evidence="9" id="KW-1185">Reference proteome</keyword>
<evidence type="ECO:0000313" key="8">
    <source>
        <dbReference type="EMBL" id="ODQ65755.1"/>
    </source>
</evidence>
<evidence type="ECO:0000313" key="9">
    <source>
        <dbReference type="Proteomes" id="UP000095009"/>
    </source>
</evidence>
<dbReference type="GO" id="GO:0007005">
    <property type="term" value="P:mitochondrion organization"/>
    <property type="evidence" value="ECO:0007669"/>
    <property type="project" value="TreeGrafter"/>
</dbReference>
<dbReference type="EMBL" id="KV454409">
    <property type="protein sequence ID" value="ODQ65755.1"/>
    <property type="molecule type" value="Genomic_DNA"/>
</dbReference>
<comment type="subcellular location">
    <subcellularLocation>
        <location evidence="1">Mitochondrion outer membrane</location>
    </subcellularLocation>
</comment>
<evidence type="ECO:0000256" key="5">
    <source>
        <dbReference type="ARBA" id="ARBA00023128"/>
    </source>
</evidence>
<dbReference type="Proteomes" id="UP000095009">
    <property type="component" value="Unassembled WGS sequence"/>
</dbReference>
<keyword evidence="6" id="KW-0472">Membrane</keyword>
<keyword evidence="3" id="KW-1000">Mitochondrion outer membrane</keyword>
<sequence>MLELHVYGPLDNQLSFSPECQAAIWYLALTIGPSNFSVVQSSNTFIAKNGQLPALRTNNTTYGGLYSIIYYLKGDGFDLDSKLPEINKAQCTALSSYITQYGNVCSQYLLFMDKENYEGVMRPLFTRLLPFPMQYNAPGKMRETAKKQCSDYGLGDLDELLENNADTKGPVLNQTHQQVETEKMAERFGCKSSRTAIKIMTLAQDFLFTVMDICKKSSMSDDSIFLFGNMVTTADIVFATHLQALLNPDLPNNFLKPLVESQFPRSVQLHNNFVEKMNSFQITTSTVSPKDAVTLTNTVINNIWG</sequence>
<dbReference type="InterPro" id="IPR050931">
    <property type="entry name" value="Mito_Protein_Transport_Metaxin"/>
</dbReference>
<keyword evidence="2" id="KW-0813">Transport</keyword>
<evidence type="ECO:0000256" key="2">
    <source>
        <dbReference type="ARBA" id="ARBA00022448"/>
    </source>
</evidence>
<name>A0A1E3PK13_9ASCO</name>
<evidence type="ECO:0000256" key="1">
    <source>
        <dbReference type="ARBA" id="ARBA00004294"/>
    </source>
</evidence>
<evidence type="ECO:0000256" key="4">
    <source>
        <dbReference type="ARBA" id="ARBA00022927"/>
    </source>
</evidence>
<dbReference type="OrthoDB" id="5835136at2759"/>
<dbReference type="PANTHER" id="PTHR12289">
    <property type="entry name" value="METAXIN RELATED"/>
    <property type="match status" value="1"/>
</dbReference>
<evidence type="ECO:0000256" key="6">
    <source>
        <dbReference type="ARBA" id="ARBA00023136"/>
    </source>
</evidence>
<keyword evidence="5" id="KW-0496">Mitochondrion</keyword>